<dbReference type="EMBL" id="BAABAH010000001">
    <property type="protein sequence ID" value="GAA3803341.1"/>
    <property type="molecule type" value="Genomic_DNA"/>
</dbReference>
<dbReference type="InterPro" id="IPR037026">
    <property type="entry name" value="Vgr_OB-fold_dom_sf"/>
</dbReference>
<evidence type="ECO:0000313" key="2">
    <source>
        <dbReference type="EMBL" id="GAA3803341.1"/>
    </source>
</evidence>
<sequence length="584" mass="61022">MPHGEEFSNTVLVKVNGTPLPDDVRPLLVSGYVDGSLNVPDLFVLRFSDEAGTVLAKGQFEIGAKVELSLQSTQPGGPGVLLDGEVTAIEIDVSEAGVFTVVRGLDPSHRLFRGTRVEAYVNMTASDIVRKVAQRVGLQCEVEATTALLDHTTQEGVNDWDFLQRLATQSDRMLTMAEGKLRFVARPPASEAPGGTAGARTDPLVLERGVSLVNLRGTLTSDGQVKKVEVRGWDPQQKKEVVAVKDATTDSATPGGGITPASMAAKFDGASYVVGHATLSQQDQVTAVATSLADHLAGGFAELEGTARGNPALRAGTAVQLAGLAAPFAGKYVLTSTRHEFSPEFGYRTAFTASNTSERSLFGAASATSRHRPEISGVVPAIVTSVQDPDHRGRVKIKLPWLADSYESWWARTVQAGAGKDRGAAVLPEVGDEVLVAFEQGDLGHPYILGGLYNGKDQPLGGWPANIDAGSGQVVRRGLVSRTGMKVDFLEAAGAESILISSNDGAQKIALTQSGTKGIEIVSEGPLTVTAKQAVAVTTATGDLTIKAVNVDIQAQANLTLTAANAQLTGSAVATVSGALVKIN</sequence>
<reference evidence="3" key="1">
    <citation type="journal article" date="2019" name="Int. J. Syst. Evol. Microbiol.">
        <title>The Global Catalogue of Microorganisms (GCM) 10K type strain sequencing project: providing services to taxonomists for standard genome sequencing and annotation.</title>
        <authorList>
            <consortium name="The Broad Institute Genomics Platform"/>
            <consortium name="The Broad Institute Genome Sequencing Center for Infectious Disease"/>
            <person name="Wu L."/>
            <person name="Ma J."/>
        </authorList>
    </citation>
    <scope>NUCLEOTIDE SEQUENCE [LARGE SCALE GENOMIC DNA]</scope>
    <source>
        <strain evidence="3">JCM 16953</strain>
    </source>
</reference>
<protein>
    <submittedName>
        <fullName evidence="2">VgrG-related protein</fullName>
    </submittedName>
</protein>
<organism evidence="2 3">
    <name type="scientific">Nocardioides panacisoli</name>
    <dbReference type="NCBI Taxonomy" id="627624"/>
    <lineage>
        <taxon>Bacteria</taxon>
        <taxon>Bacillati</taxon>
        <taxon>Actinomycetota</taxon>
        <taxon>Actinomycetes</taxon>
        <taxon>Propionibacteriales</taxon>
        <taxon>Nocardioidaceae</taxon>
        <taxon>Nocardioides</taxon>
    </lineage>
</organism>
<dbReference type="Gene3D" id="2.30.110.50">
    <property type="match status" value="1"/>
</dbReference>
<accession>A0ABP7HSI4</accession>
<gene>
    <name evidence="2" type="ORF">GCM10022242_03010</name>
</gene>
<evidence type="ECO:0000259" key="1">
    <source>
        <dbReference type="Pfam" id="PF04717"/>
    </source>
</evidence>
<dbReference type="SUPFAM" id="SSF69255">
    <property type="entry name" value="gp5 N-terminal domain-like"/>
    <property type="match status" value="1"/>
</dbReference>
<name>A0ABP7HSI4_9ACTN</name>
<dbReference type="InterPro" id="IPR006531">
    <property type="entry name" value="Gp5/Vgr_OB"/>
</dbReference>
<dbReference type="InterPro" id="IPR047702">
    <property type="entry name" value="VgrG-rel"/>
</dbReference>
<dbReference type="Gene3D" id="3.55.50.10">
    <property type="entry name" value="Baseplate protein-like domains"/>
    <property type="match status" value="1"/>
</dbReference>
<dbReference type="Gene3D" id="4.10.220.110">
    <property type="match status" value="1"/>
</dbReference>
<comment type="caution">
    <text evidence="2">The sequence shown here is derived from an EMBL/GenBank/DDBJ whole genome shotgun (WGS) entry which is preliminary data.</text>
</comment>
<dbReference type="Pfam" id="PF04717">
    <property type="entry name" value="Phage_base_V"/>
    <property type="match status" value="1"/>
</dbReference>
<dbReference type="RefSeq" id="WP_344772000.1">
    <property type="nucleotide sequence ID" value="NZ_BAABAH010000001.1"/>
</dbReference>
<keyword evidence="3" id="KW-1185">Reference proteome</keyword>
<proteinExistence type="predicted"/>
<dbReference type="SUPFAM" id="SSF69279">
    <property type="entry name" value="Phage tail proteins"/>
    <property type="match status" value="1"/>
</dbReference>
<evidence type="ECO:0000313" key="3">
    <source>
        <dbReference type="Proteomes" id="UP001501821"/>
    </source>
</evidence>
<dbReference type="Pfam" id="PF05954">
    <property type="entry name" value="Phage_GPD"/>
    <property type="match status" value="1"/>
</dbReference>
<dbReference type="Proteomes" id="UP001501821">
    <property type="component" value="Unassembled WGS sequence"/>
</dbReference>
<dbReference type="Gene3D" id="2.40.50.230">
    <property type="entry name" value="Gp5 N-terminal domain"/>
    <property type="match status" value="1"/>
</dbReference>
<feature type="domain" description="Gp5/Type VI secretion system Vgr protein OB-fold" evidence="1">
    <location>
        <begin position="380"/>
        <end position="453"/>
    </location>
</feature>
<dbReference type="NCBIfam" id="NF033848">
    <property type="entry name" value="VgrG_rel"/>
    <property type="match status" value="1"/>
</dbReference>